<accession>A0A832I300</accession>
<dbReference type="Gene3D" id="2.60.40.4070">
    <property type="match status" value="1"/>
</dbReference>
<feature type="domain" description="Glucose/Sorbosone dehydrogenase" evidence="2">
    <location>
        <begin position="86"/>
        <end position="385"/>
    </location>
</feature>
<dbReference type="InterPro" id="IPR012938">
    <property type="entry name" value="Glc/Sorbosone_DH"/>
</dbReference>
<gene>
    <name evidence="3" type="ORF">ENR23_04345</name>
</gene>
<protein>
    <recommendedName>
        <fullName evidence="2">Glucose/Sorbosone dehydrogenase domain-containing protein</fullName>
    </recommendedName>
</protein>
<dbReference type="Pfam" id="PF07995">
    <property type="entry name" value="GSDH"/>
    <property type="match status" value="1"/>
</dbReference>
<dbReference type="PANTHER" id="PTHR19328">
    <property type="entry name" value="HEDGEHOG-INTERACTING PROTEIN"/>
    <property type="match status" value="1"/>
</dbReference>
<dbReference type="PANTHER" id="PTHR19328:SF13">
    <property type="entry name" value="HIPL1 PROTEIN"/>
    <property type="match status" value="1"/>
</dbReference>
<name>A0A832I300_UNCEI</name>
<proteinExistence type="predicted"/>
<dbReference type="Gene3D" id="2.120.10.30">
    <property type="entry name" value="TolB, C-terminal domain"/>
    <property type="match status" value="1"/>
</dbReference>
<organism evidence="3">
    <name type="scientific">Eiseniibacteriota bacterium</name>
    <dbReference type="NCBI Taxonomy" id="2212470"/>
    <lineage>
        <taxon>Bacteria</taxon>
        <taxon>Candidatus Eiseniibacteriota</taxon>
    </lineage>
</organism>
<dbReference type="EMBL" id="DSQF01000008">
    <property type="protein sequence ID" value="HGZ42649.1"/>
    <property type="molecule type" value="Genomic_DNA"/>
</dbReference>
<dbReference type="AlphaFoldDB" id="A0A832I300"/>
<dbReference type="SUPFAM" id="SSF50952">
    <property type="entry name" value="Soluble quinoprotein glucose dehydrogenase"/>
    <property type="match status" value="1"/>
</dbReference>
<dbReference type="InterPro" id="IPR011041">
    <property type="entry name" value="Quinoprot_gluc/sorb_DH_b-prop"/>
</dbReference>
<dbReference type="InterPro" id="IPR011042">
    <property type="entry name" value="6-blade_b-propeller_TolB-like"/>
</dbReference>
<reference evidence="3" key="1">
    <citation type="journal article" date="2020" name="mSystems">
        <title>Genome- and Community-Level Interaction Insights into Carbon Utilization and Element Cycling Functions of Hydrothermarchaeota in Hydrothermal Sediment.</title>
        <authorList>
            <person name="Zhou Z."/>
            <person name="Liu Y."/>
            <person name="Xu W."/>
            <person name="Pan J."/>
            <person name="Luo Z.H."/>
            <person name="Li M."/>
        </authorList>
    </citation>
    <scope>NUCLEOTIDE SEQUENCE [LARGE SCALE GENOMIC DNA]</scope>
    <source>
        <strain evidence="3">SpSt-381</strain>
    </source>
</reference>
<comment type="caution">
    <text evidence="3">The sequence shown here is derived from an EMBL/GenBank/DDBJ whole genome shotgun (WGS) entry which is preliminary data.</text>
</comment>
<feature type="region of interest" description="Disordered" evidence="1">
    <location>
        <begin position="1"/>
        <end position="31"/>
    </location>
</feature>
<evidence type="ECO:0000313" key="3">
    <source>
        <dbReference type="EMBL" id="HGZ42649.1"/>
    </source>
</evidence>
<sequence>MRTGMGPAPRERRTGPRGYHRARLAGTTPGAYTPAAALRPTMPPRLASALAAVVLAATLAGPVRADFVFGDYVFTQVHVPDQFITALRFAPDGRLFTTELITGRVRVYADTSTAAPSSVWAELPVRWGDGERGLVGLALHPQFADSPYVYVFYHPAGTDFGRIARLRDAGGVGVDFAVIRDSLPGSEAVHHGGRLEFGPDGMLYVTRGDQGDWQLSPLTTGTEGRILRLTPMGRPAPGNAFGPGNPSYAIGMRNPFGLCFDAATGRGYFTDNGPNCTDEVNVLFHGANYGWQPLWTCDAVPEGTIPPLFTFTPTVAPTGCTVYRGARLPALHGSLFFGSYNDGTLYRVPLDAVDPWASGPLEAFVVSESGSVLDVTTGPDDLLWLSGGAGIYKIRPFEVVNAAPGAAAGAPLAVAPNPSRRAVTFALGGRAADRLEVLDVTGRRVRAWDGPLAGEVRWDGRDGAGAEARPGVYFARAWRGGTADTRSFVRLGP</sequence>
<evidence type="ECO:0000256" key="1">
    <source>
        <dbReference type="SAM" id="MobiDB-lite"/>
    </source>
</evidence>
<evidence type="ECO:0000259" key="2">
    <source>
        <dbReference type="Pfam" id="PF07995"/>
    </source>
</evidence>